<dbReference type="GO" id="GO:0033691">
    <property type="term" value="F:sialic acid binding"/>
    <property type="evidence" value="ECO:0007669"/>
    <property type="project" value="TreeGrafter"/>
</dbReference>
<dbReference type="PANTHER" id="PTHR46958:SF1">
    <property type="entry name" value="B-CELL RECEPTOR CD22"/>
    <property type="match status" value="1"/>
</dbReference>
<protein>
    <submittedName>
        <fullName evidence="2">Opioid-binding protein/cell adhesion molecule</fullName>
    </submittedName>
</protein>
<dbReference type="GO" id="GO:0050859">
    <property type="term" value="P:negative regulation of B cell receptor signaling pathway"/>
    <property type="evidence" value="ECO:0007669"/>
    <property type="project" value="TreeGrafter"/>
</dbReference>
<dbReference type="InParanoid" id="K1Q1Y6"/>
<feature type="domain" description="Ig-like" evidence="1">
    <location>
        <begin position="107"/>
        <end position="183"/>
    </location>
</feature>
<dbReference type="PROSITE" id="PS50835">
    <property type="entry name" value="IG_LIKE"/>
    <property type="match status" value="2"/>
</dbReference>
<dbReference type="InterPro" id="IPR003599">
    <property type="entry name" value="Ig_sub"/>
</dbReference>
<dbReference type="InterPro" id="IPR007110">
    <property type="entry name" value="Ig-like_dom"/>
</dbReference>
<dbReference type="InterPro" id="IPR013098">
    <property type="entry name" value="Ig_I-set"/>
</dbReference>
<feature type="domain" description="Ig-like" evidence="1">
    <location>
        <begin position="15"/>
        <end position="100"/>
    </location>
</feature>
<dbReference type="HOGENOM" id="CLU_1367412_0_0_1"/>
<sequence>MKSCQEIHIVLIDRPVVASNVSSSYKVLEGTTAVLRCAVIAANPNTGIMWRWFRTETPIDFEFLSYIPIFTISHIHRNMSGSYNCSASNSVGTSEAAVITVDVQYKPNIIDTQRTEVNEGERVVLTKEIVSNPLSNVSWYNGSELLLTESSVRTATYTIEKAVCMDTKNFTLLASNTVKKNVSGLVELVVNCKWPFFKLN</sequence>
<dbReference type="PANTHER" id="PTHR46958">
    <property type="entry name" value="B-CELL RECEPTOR CD22"/>
    <property type="match status" value="1"/>
</dbReference>
<dbReference type="SUPFAM" id="SSF48726">
    <property type="entry name" value="Immunoglobulin"/>
    <property type="match status" value="2"/>
</dbReference>
<evidence type="ECO:0000313" key="2">
    <source>
        <dbReference type="EMBL" id="EKC22865.1"/>
    </source>
</evidence>
<dbReference type="GO" id="GO:0009897">
    <property type="term" value="C:external side of plasma membrane"/>
    <property type="evidence" value="ECO:0007669"/>
    <property type="project" value="TreeGrafter"/>
</dbReference>
<dbReference type="InterPro" id="IPR036179">
    <property type="entry name" value="Ig-like_dom_sf"/>
</dbReference>
<reference evidence="2" key="1">
    <citation type="journal article" date="2012" name="Nature">
        <title>The oyster genome reveals stress adaptation and complexity of shell formation.</title>
        <authorList>
            <person name="Zhang G."/>
            <person name="Fang X."/>
            <person name="Guo X."/>
            <person name="Li L."/>
            <person name="Luo R."/>
            <person name="Xu F."/>
            <person name="Yang P."/>
            <person name="Zhang L."/>
            <person name="Wang X."/>
            <person name="Qi H."/>
            <person name="Xiong Z."/>
            <person name="Que H."/>
            <person name="Xie Y."/>
            <person name="Holland P.W."/>
            <person name="Paps J."/>
            <person name="Zhu Y."/>
            <person name="Wu F."/>
            <person name="Chen Y."/>
            <person name="Wang J."/>
            <person name="Peng C."/>
            <person name="Meng J."/>
            <person name="Yang L."/>
            <person name="Liu J."/>
            <person name="Wen B."/>
            <person name="Zhang N."/>
            <person name="Huang Z."/>
            <person name="Zhu Q."/>
            <person name="Feng Y."/>
            <person name="Mount A."/>
            <person name="Hedgecock D."/>
            <person name="Xu Z."/>
            <person name="Liu Y."/>
            <person name="Domazet-Loso T."/>
            <person name="Du Y."/>
            <person name="Sun X."/>
            <person name="Zhang S."/>
            <person name="Liu B."/>
            <person name="Cheng P."/>
            <person name="Jiang X."/>
            <person name="Li J."/>
            <person name="Fan D."/>
            <person name="Wang W."/>
            <person name="Fu W."/>
            <person name="Wang T."/>
            <person name="Wang B."/>
            <person name="Zhang J."/>
            <person name="Peng Z."/>
            <person name="Li Y."/>
            <person name="Li N."/>
            <person name="Wang J."/>
            <person name="Chen M."/>
            <person name="He Y."/>
            <person name="Tan F."/>
            <person name="Song X."/>
            <person name="Zheng Q."/>
            <person name="Huang R."/>
            <person name="Yang H."/>
            <person name="Du X."/>
            <person name="Chen L."/>
            <person name="Yang M."/>
            <person name="Gaffney P.M."/>
            <person name="Wang S."/>
            <person name="Luo L."/>
            <person name="She Z."/>
            <person name="Ming Y."/>
            <person name="Huang W."/>
            <person name="Zhang S."/>
            <person name="Huang B."/>
            <person name="Zhang Y."/>
            <person name="Qu T."/>
            <person name="Ni P."/>
            <person name="Miao G."/>
            <person name="Wang J."/>
            <person name="Wang Q."/>
            <person name="Steinberg C.E."/>
            <person name="Wang H."/>
            <person name="Li N."/>
            <person name="Qian L."/>
            <person name="Zhang G."/>
            <person name="Li Y."/>
            <person name="Yang H."/>
            <person name="Liu X."/>
            <person name="Wang J."/>
            <person name="Yin Y."/>
            <person name="Wang J."/>
        </authorList>
    </citation>
    <scope>NUCLEOTIDE SEQUENCE [LARGE SCALE GENOMIC DNA]</scope>
    <source>
        <strain evidence="2">05x7-T-G4-1.051#20</strain>
    </source>
</reference>
<dbReference type="SMART" id="SM00409">
    <property type="entry name" value="IG"/>
    <property type="match status" value="2"/>
</dbReference>
<organism evidence="2">
    <name type="scientific">Magallana gigas</name>
    <name type="common">Pacific oyster</name>
    <name type="synonym">Crassostrea gigas</name>
    <dbReference type="NCBI Taxonomy" id="29159"/>
    <lineage>
        <taxon>Eukaryota</taxon>
        <taxon>Metazoa</taxon>
        <taxon>Spiralia</taxon>
        <taxon>Lophotrochozoa</taxon>
        <taxon>Mollusca</taxon>
        <taxon>Bivalvia</taxon>
        <taxon>Autobranchia</taxon>
        <taxon>Pteriomorphia</taxon>
        <taxon>Ostreida</taxon>
        <taxon>Ostreoidea</taxon>
        <taxon>Ostreidae</taxon>
        <taxon>Magallana</taxon>
    </lineage>
</organism>
<gene>
    <name evidence="2" type="ORF">CGI_10001350</name>
</gene>
<dbReference type="Gene3D" id="2.60.40.10">
    <property type="entry name" value="Immunoglobulins"/>
    <property type="match status" value="2"/>
</dbReference>
<dbReference type="GO" id="GO:0019903">
    <property type="term" value="F:protein phosphatase binding"/>
    <property type="evidence" value="ECO:0007669"/>
    <property type="project" value="TreeGrafter"/>
</dbReference>
<dbReference type="GO" id="GO:0042609">
    <property type="term" value="F:CD4 receptor binding"/>
    <property type="evidence" value="ECO:0007669"/>
    <property type="project" value="TreeGrafter"/>
</dbReference>
<dbReference type="Pfam" id="PF13927">
    <property type="entry name" value="Ig_3"/>
    <property type="match status" value="1"/>
</dbReference>
<dbReference type="GO" id="GO:0055037">
    <property type="term" value="C:recycling endosome"/>
    <property type="evidence" value="ECO:0007669"/>
    <property type="project" value="TreeGrafter"/>
</dbReference>
<proteinExistence type="predicted"/>
<dbReference type="GO" id="GO:0005769">
    <property type="term" value="C:early endosome"/>
    <property type="evidence" value="ECO:0007669"/>
    <property type="project" value="TreeGrafter"/>
</dbReference>
<accession>K1Q1Y6</accession>
<dbReference type="InterPro" id="IPR003598">
    <property type="entry name" value="Ig_sub2"/>
</dbReference>
<dbReference type="EMBL" id="JH818544">
    <property type="protein sequence ID" value="EKC22865.1"/>
    <property type="molecule type" value="Genomic_DNA"/>
</dbReference>
<name>K1Q1Y6_MAGGI</name>
<dbReference type="AlphaFoldDB" id="K1Q1Y6"/>
<dbReference type="SMART" id="SM00408">
    <property type="entry name" value="IGc2"/>
    <property type="match status" value="1"/>
</dbReference>
<evidence type="ECO:0000259" key="1">
    <source>
        <dbReference type="PROSITE" id="PS50835"/>
    </source>
</evidence>
<dbReference type="InterPro" id="IPR013783">
    <property type="entry name" value="Ig-like_fold"/>
</dbReference>
<dbReference type="Pfam" id="PF07679">
    <property type="entry name" value="I-set"/>
    <property type="match status" value="1"/>
</dbReference>
<dbReference type="GO" id="GO:0070062">
    <property type="term" value="C:extracellular exosome"/>
    <property type="evidence" value="ECO:0007669"/>
    <property type="project" value="TreeGrafter"/>
</dbReference>